<dbReference type="InterPro" id="IPR013413">
    <property type="entry name" value="CRISPR-assoc_prot_NE0113"/>
</dbReference>
<evidence type="ECO:0000313" key="2">
    <source>
        <dbReference type="EMBL" id="BCX88946.1"/>
    </source>
</evidence>
<protein>
    <recommendedName>
        <fullName evidence="1">CRISPR system ring nuclease SSO2081-like domain-containing protein</fullName>
    </recommendedName>
</protein>
<dbReference type="Proteomes" id="UP001321450">
    <property type="component" value="Chromosome"/>
</dbReference>
<dbReference type="Pfam" id="PF09623">
    <property type="entry name" value="Cas_NE0113"/>
    <property type="match status" value="1"/>
</dbReference>
<proteinExistence type="predicted"/>
<reference evidence="3" key="1">
    <citation type="journal article" date="2024" name="Int. J. Syst. Evol. Microbiol.">
        <title>Methylomarinovum tepidoasis sp. nov., a moderately thermophilic methanotroph of the family Methylothermaceae isolated from a deep-sea hydrothermal field.</title>
        <authorList>
            <person name="Hirayama H."/>
            <person name="Takaki Y."/>
            <person name="Abe M."/>
            <person name="Miyazaki M."/>
            <person name="Uematsu K."/>
            <person name="Matsui Y."/>
            <person name="Takai K."/>
        </authorList>
    </citation>
    <scope>NUCLEOTIDE SEQUENCE [LARGE SCALE GENOMIC DNA]</scope>
    <source>
        <strain evidence="3">IN45</strain>
    </source>
</reference>
<keyword evidence="3" id="KW-1185">Reference proteome</keyword>
<dbReference type="EMBL" id="AP024718">
    <property type="protein sequence ID" value="BCX88946.1"/>
    <property type="molecule type" value="Genomic_DNA"/>
</dbReference>
<dbReference type="AlphaFoldDB" id="A0AAU9CAK3"/>
<evidence type="ECO:0000259" key="1">
    <source>
        <dbReference type="Pfam" id="PF09623"/>
    </source>
</evidence>
<feature type="domain" description="CRISPR system ring nuclease SSO2081-like" evidence="1">
    <location>
        <begin position="22"/>
        <end position="237"/>
    </location>
</feature>
<name>A0AAU9CAK3_9GAMM</name>
<gene>
    <name evidence="2" type="ORF">MIN45_P1316</name>
</gene>
<organism evidence="2 3">
    <name type="scientific">Methylomarinovum tepidoasis</name>
    <dbReference type="NCBI Taxonomy" id="2840183"/>
    <lineage>
        <taxon>Bacteria</taxon>
        <taxon>Pseudomonadati</taxon>
        <taxon>Pseudomonadota</taxon>
        <taxon>Gammaproteobacteria</taxon>
        <taxon>Methylococcales</taxon>
        <taxon>Methylothermaceae</taxon>
        <taxon>Methylomarinovum</taxon>
    </lineage>
</organism>
<dbReference type="NCBIfam" id="TIGR02584">
    <property type="entry name" value="cas_NE0113"/>
    <property type="match status" value="1"/>
</dbReference>
<accession>A0AAU9CAK3</accession>
<evidence type="ECO:0000313" key="3">
    <source>
        <dbReference type="Proteomes" id="UP001321450"/>
    </source>
</evidence>
<dbReference type="InterPro" id="IPR019092">
    <property type="entry name" value="SSO2081-like_dom"/>
</dbReference>
<dbReference type="KEGG" id="meiy:MIN45_P1316"/>
<sequence length="394" mass="43710">MPDPNRPETYPRRILLAVTGLSPQVVTETLYALAVRRRPAFVPTEIVVVTTSAGAEYVRLDLLSEEPGWFHRLRRDYDLPDIAFDGGRIRVIPGPDGRPLEDIRTPADNESAADFLANTVRELSADPDAALHVSIAGGRKTLGYYAGYALSLFGRPQDRLSHVLVSPPFESHPQFFYPTPCQRIVHSLDKRQIPLDCKQAEVTLAEIPFVSLRHGFDERLLHGEVRFCEAVTAARRALAPPRLVIDLAGQRIQAAGRIVPLRPADLALLSVFARRALAEESPLQAPPKGVPDPEWGRLFLAEYRLIRGGELEDRESTERALANGMDGDYFSQRKAKLHRALRKALGPAAGPYLIHDGGARPRRYRLRLPPEAICYQTLDGKPATADRPPPAGHH</sequence>
<dbReference type="CDD" id="cd09741">
    <property type="entry name" value="Csx1_III-U"/>
    <property type="match status" value="1"/>
</dbReference>
<dbReference type="RefSeq" id="WP_286291169.1">
    <property type="nucleotide sequence ID" value="NZ_AP024718.1"/>
</dbReference>